<dbReference type="Proteomes" id="UP000038045">
    <property type="component" value="Unplaced"/>
</dbReference>
<organism evidence="1 2">
    <name type="scientific">Parastrongyloides trichosuri</name>
    <name type="common">Possum-specific nematode worm</name>
    <dbReference type="NCBI Taxonomy" id="131310"/>
    <lineage>
        <taxon>Eukaryota</taxon>
        <taxon>Metazoa</taxon>
        <taxon>Ecdysozoa</taxon>
        <taxon>Nematoda</taxon>
        <taxon>Chromadorea</taxon>
        <taxon>Rhabditida</taxon>
        <taxon>Tylenchina</taxon>
        <taxon>Panagrolaimomorpha</taxon>
        <taxon>Strongyloidoidea</taxon>
        <taxon>Strongyloididae</taxon>
        <taxon>Parastrongyloides</taxon>
    </lineage>
</organism>
<proteinExistence type="predicted"/>
<protein>
    <submittedName>
        <fullName evidence="2">Cyclin-dependent kinase inhibitor domain-containing protein</fullName>
    </submittedName>
</protein>
<dbReference type="AlphaFoldDB" id="A0A0N4ZDK6"/>
<evidence type="ECO:0000313" key="2">
    <source>
        <dbReference type="WBParaSite" id="PTRK_0000566900.1"/>
    </source>
</evidence>
<reference evidence="2" key="1">
    <citation type="submission" date="2017-02" db="UniProtKB">
        <authorList>
            <consortium name="WormBaseParasite"/>
        </authorList>
    </citation>
    <scope>IDENTIFICATION</scope>
</reference>
<keyword evidence="1" id="KW-1185">Reference proteome</keyword>
<evidence type="ECO:0000313" key="1">
    <source>
        <dbReference type="Proteomes" id="UP000038045"/>
    </source>
</evidence>
<name>A0A0N4ZDK6_PARTI</name>
<dbReference type="WBParaSite" id="PTRK_0000566900.1">
    <property type="protein sequence ID" value="PTRK_0000566900.1"/>
    <property type="gene ID" value="PTRK_0000566900"/>
</dbReference>
<sequence length="151" mass="17351">MTKTVTHSVRRRLFFDEFENTEESKYDDIDAQLDALNNAILAKKCDKWNFDFFIGEEIGSENIKNDDDNQISWKMVPNKIIKIQTKFDPNNGSLPSTSMLLEKTNTTTDNDLSPKAKLSPNKSVELKQTQIIAYLKSTSLNSNKDIYCYLL</sequence>
<accession>A0A0N4ZDK6</accession>